<evidence type="ECO:0000313" key="1">
    <source>
        <dbReference type="EMBL" id="RAH69919.1"/>
    </source>
</evidence>
<dbReference type="Proteomes" id="UP000249661">
    <property type="component" value="Unassembled WGS sequence"/>
</dbReference>
<protein>
    <submittedName>
        <fullName evidence="1">Uncharacterized protein</fullName>
    </submittedName>
</protein>
<sequence>MAPAKRALTITSPWGDLRGTQNDGDCMQLVLSTYGFQITHCHGAHATRTGILEAWKQLISETGDGDSVAIYYSGHGGFVESAPSTENAREWRYQFLVPVDFDDVSPGGFNGILDVELSQLLRATTARTRNVTVILDCCFSGRMVRAPGYGDAARPKQVPSVRYENVVDFLTHYVERATEKMGEPTSIGDDNPDAVRIVAAAPSETAWEVQGEDGRWTGSFTSALGRVLNEAHDHHLSWRTSILRVQELVQAQFPTQHPRVEGPHTRMHFSLDQVNSEAIHLKIENGLPVLQAGRVAHVSEGDMYAVTELNVERFTEAQQIAVCEVINVQAFQALVQMHYPSSTRRQEVPPEGALAFLQKSAQYRWPISVPPSLLESLSDKVQKSRFLRLGGENEPGTPLVSIYHRDSFIGIESKQGISLTTRYLNSENPTQMDCAYRAVVAEADRFACAQRLLGLRNDSPGDLLNHQVDVKVGLVENHQPTRRFAGAGCDELYEGQRIYIALRNHGMTTTYVTVLHINAQGKISLISRSSPFGIELPSGRCHWIRKTPFGVLEGLKISWPADVPRASPIDEHLLFFITSTPVDLRPITDSQLGPQRTATSNFERIIYRLCRGERRDLMEDDEPSQTAYDINHFPLTVLAQNGSPSLRTTSQEVQHQSAHSTSQTSLNGRPSMLSDEQELPALPPHLYPESKGIFGQALRSIKGVPACVWVINEHTEPITVVVSPYRPSRLWTEAGLNVSTTGVGIDISTATFTPPATRKTLPAAAPGQQKPPTAVFPLWTRRDGFGVITVLVGATTPTLYIENDRIPIGATACFRNEPDLHIREYSTQ</sequence>
<proteinExistence type="predicted"/>
<organism evidence="1 2">
    <name type="scientific">Aspergillus aculeatinus CBS 121060</name>
    <dbReference type="NCBI Taxonomy" id="1448322"/>
    <lineage>
        <taxon>Eukaryota</taxon>
        <taxon>Fungi</taxon>
        <taxon>Dikarya</taxon>
        <taxon>Ascomycota</taxon>
        <taxon>Pezizomycotina</taxon>
        <taxon>Eurotiomycetes</taxon>
        <taxon>Eurotiomycetidae</taxon>
        <taxon>Eurotiales</taxon>
        <taxon>Aspergillaceae</taxon>
        <taxon>Aspergillus</taxon>
        <taxon>Aspergillus subgen. Circumdati</taxon>
    </lineage>
</organism>
<accession>A0ACD1H8E2</accession>
<gene>
    <name evidence="1" type="ORF">BO66DRAFT_374552</name>
</gene>
<name>A0ACD1H8E2_9EURO</name>
<reference evidence="1" key="1">
    <citation type="submission" date="2018-02" db="EMBL/GenBank/DDBJ databases">
        <title>The genomes of Aspergillus section Nigri reveals drivers in fungal speciation.</title>
        <authorList>
            <consortium name="DOE Joint Genome Institute"/>
            <person name="Vesth T.C."/>
            <person name="Nybo J."/>
            <person name="Theobald S."/>
            <person name="Brandl J."/>
            <person name="Frisvad J.C."/>
            <person name="Nielsen K.F."/>
            <person name="Lyhne E.K."/>
            <person name="Kogle M.E."/>
            <person name="Kuo A."/>
            <person name="Riley R."/>
            <person name="Clum A."/>
            <person name="Nolan M."/>
            <person name="Lipzen A."/>
            <person name="Salamov A."/>
            <person name="Henrissat B."/>
            <person name="Wiebenga A."/>
            <person name="De vries R.P."/>
            <person name="Grigoriev I.V."/>
            <person name="Mortensen U.H."/>
            <person name="Andersen M.R."/>
            <person name="Baker S.E."/>
        </authorList>
    </citation>
    <scope>NUCLEOTIDE SEQUENCE</scope>
    <source>
        <strain evidence="1">CBS 121060</strain>
    </source>
</reference>
<dbReference type="EMBL" id="KZ824957">
    <property type="protein sequence ID" value="RAH69919.1"/>
    <property type="molecule type" value="Genomic_DNA"/>
</dbReference>
<keyword evidence="2" id="KW-1185">Reference proteome</keyword>
<evidence type="ECO:0000313" key="2">
    <source>
        <dbReference type="Proteomes" id="UP000249661"/>
    </source>
</evidence>